<evidence type="ECO:0000313" key="2">
    <source>
        <dbReference type="EMBL" id="GII95573.1"/>
    </source>
</evidence>
<evidence type="ECO:0000313" key="3">
    <source>
        <dbReference type="Proteomes" id="UP000606172"/>
    </source>
</evidence>
<dbReference type="SUPFAM" id="SSF64288">
    <property type="entry name" value="Chorismate lyase-like"/>
    <property type="match status" value="1"/>
</dbReference>
<dbReference type="EMBL" id="BOOW01000037">
    <property type="protein sequence ID" value="GII95573.1"/>
    <property type="molecule type" value="Genomic_DNA"/>
</dbReference>
<proteinExistence type="predicted"/>
<feature type="region of interest" description="Disordered" evidence="1">
    <location>
        <begin position="144"/>
        <end position="180"/>
    </location>
</feature>
<protein>
    <submittedName>
        <fullName evidence="2">Uncharacterized protein</fullName>
    </submittedName>
</protein>
<name>A0A919RL34_9ACTN</name>
<accession>A0A919RL34</accession>
<organism evidence="2 3">
    <name type="scientific">Sinosporangium siamense</name>
    <dbReference type="NCBI Taxonomy" id="1367973"/>
    <lineage>
        <taxon>Bacteria</taxon>
        <taxon>Bacillati</taxon>
        <taxon>Actinomycetota</taxon>
        <taxon>Actinomycetes</taxon>
        <taxon>Streptosporangiales</taxon>
        <taxon>Streptosporangiaceae</taxon>
        <taxon>Sinosporangium</taxon>
    </lineage>
</organism>
<keyword evidence="3" id="KW-1185">Reference proteome</keyword>
<reference evidence="2" key="1">
    <citation type="submission" date="2021-01" db="EMBL/GenBank/DDBJ databases">
        <title>Whole genome shotgun sequence of Sinosporangium siamense NBRC 109515.</title>
        <authorList>
            <person name="Komaki H."/>
            <person name="Tamura T."/>
        </authorList>
    </citation>
    <scope>NUCLEOTIDE SEQUENCE</scope>
    <source>
        <strain evidence="2">NBRC 109515</strain>
    </source>
</reference>
<gene>
    <name evidence="2" type="ORF">Ssi02_58040</name>
</gene>
<dbReference type="Gene3D" id="3.40.1410.10">
    <property type="entry name" value="Chorismate lyase-like"/>
    <property type="match status" value="1"/>
</dbReference>
<comment type="caution">
    <text evidence="2">The sequence shown here is derived from an EMBL/GenBank/DDBJ whole genome shotgun (WGS) entry which is preliminary data.</text>
</comment>
<dbReference type="InterPro" id="IPR028978">
    <property type="entry name" value="Chorismate_lyase_/UTRA_dom_sf"/>
</dbReference>
<dbReference type="Proteomes" id="UP000606172">
    <property type="component" value="Unassembled WGS sequence"/>
</dbReference>
<dbReference type="AlphaFoldDB" id="A0A919RL34"/>
<evidence type="ECO:0000256" key="1">
    <source>
        <dbReference type="SAM" id="MobiDB-lite"/>
    </source>
</evidence>
<sequence>MGGAGAATQPARLAAVDSGSVKALRARHLVKSFEGVDVLLLISAGYGEDDTVNPTSGVGSSAFYLAPRDKGDAWSEELAASGQQGAQRLLGVSQVIPPREKGLALNLADEPVVLRRRLMLAGDRPVEVTDSYYPASCHGRGDACGRTTGHRRVVDPGERVQSVPSRAGRGHTPALRPAPR</sequence>